<dbReference type="PANTHER" id="PTHR23090:SF9">
    <property type="entry name" value="GLUTAMINE-DEPENDENT NAD(+) SYNTHETASE"/>
    <property type="match status" value="1"/>
</dbReference>
<evidence type="ECO:0000256" key="3">
    <source>
        <dbReference type="ARBA" id="ARBA00022598"/>
    </source>
</evidence>
<dbReference type="HOGENOM" id="CLU_022313_2_0_11"/>
<comment type="catalytic activity">
    <reaction evidence="7 8">
        <text>deamido-NAD(+) + L-glutamine + ATP + H2O = L-glutamate + AMP + diphosphate + NAD(+) + H(+)</text>
        <dbReference type="Rhea" id="RHEA:24384"/>
        <dbReference type="ChEBI" id="CHEBI:15377"/>
        <dbReference type="ChEBI" id="CHEBI:15378"/>
        <dbReference type="ChEBI" id="CHEBI:29985"/>
        <dbReference type="ChEBI" id="CHEBI:30616"/>
        <dbReference type="ChEBI" id="CHEBI:33019"/>
        <dbReference type="ChEBI" id="CHEBI:57540"/>
        <dbReference type="ChEBI" id="CHEBI:58359"/>
        <dbReference type="ChEBI" id="CHEBI:58437"/>
        <dbReference type="ChEBI" id="CHEBI:456215"/>
        <dbReference type="EC" id="6.3.5.1"/>
    </reaction>
</comment>
<dbReference type="InterPro" id="IPR014729">
    <property type="entry name" value="Rossmann-like_a/b/a_fold"/>
</dbReference>
<dbReference type="InterPro" id="IPR014445">
    <property type="entry name" value="Gln-dep_NAD_synthase"/>
</dbReference>
<dbReference type="GO" id="GO:0009435">
    <property type="term" value="P:NAD+ biosynthetic process"/>
    <property type="evidence" value="ECO:0007669"/>
    <property type="project" value="UniProtKB-UniRule"/>
</dbReference>
<proteinExistence type="inferred from homology"/>
<dbReference type="GO" id="GO:0003952">
    <property type="term" value="F:NAD+ synthase (glutamine-hydrolyzing) activity"/>
    <property type="evidence" value="ECO:0007669"/>
    <property type="project" value="UniProtKB-UniRule"/>
</dbReference>
<evidence type="ECO:0000256" key="6">
    <source>
        <dbReference type="ARBA" id="ARBA00023027"/>
    </source>
</evidence>
<evidence type="ECO:0000256" key="2">
    <source>
        <dbReference type="ARBA" id="ARBA00007145"/>
    </source>
</evidence>
<feature type="binding site" evidence="7">
    <location>
        <position position="401"/>
    </location>
    <ligand>
        <name>deamido-NAD(+)</name>
        <dbReference type="ChEBI" id="CHEBI:58437"/>
        <note>ligand shared between two neighboring subunits</note>
    </ligand>
</feature>
<dbReference type="InterPro" id="IPR022310">
    <property type="entry name" value="NAD/GMP_synthase"/>
</dbReference>
<dbReference type="GO" id="GO:0005524">
    <property type="term" value="F:ATP binding"/>
    <property type="evidence" value="ECO:0007669"/>
    <property type="project" value="UniProtKB-UniRule"/>
</dbReference>
<dbReference type="eggNOG" id="COG0171">
    <property type="taxonomic scope" value="Bacteria"/>
</dbReference>
<dbReference type="RefSeq" id="WP_011565686.1">
    <property type="nucleotide sequence ID" value="NC_008148.1"/>
</dbReference>
<feature type="binding site" evidence="7">
    <location>
        <position position="542"/>
    </location>
    <ligand>
        <name>deamido-NAD(+)</name>
        <dbReference type="ChEBI" id="CHEBI:58437"/>
        <note>ligand shared between two neighboring subunits</note>
    </ligand>
</feature>
<dbReference type="PANTHER" id="PTHR23090">
    <property type="entry name" value="NH 3 /GLUTAMINE-DEPENDENT NAD + SYNTHETASE"/>
    <property type="match status" value="1"/>
</dbReference>
<dbReference type="InterPro" id="IPR003010">
    <property type="entry name" value="C-N_Hydrolase"/>
</dbReference>
<gene>
    <name evidence="7" type="primary">nadE</name>
    <name evidence="12" type="ordered locus">Rxyl_2763</name>
</gene>
<dbReference type="KEGG" id="rxy:Rxyl_2763"/>
<name>Q1ASF1_RUBXD</name>
<dbReference type="SUPFAM" id="SSF56317">
    <property type="entry name" value="Carbon-nitrogen hydrolase"/>
    <property type="match status" value="1"/>
</dbReference>
<evidence type="ECO:0000259" key="11">
    <source>
        <dbReference type="PROSITE" id="PS50263"/>
    </source>
</evidence>
<dbReference type="HAMAP" id="MF_02090">
    <property type="entry name" value="NadE_glutamine_dep"/>
    <property type="match status" value="1"/>
</dbReference>
<dbReference type="NCBIfam" id="NF010588">
    <property type="entry name" value="PRK13981.1"/>
    <property type="match status" value="1"/>
</dbReference>
<keyword evidence="6 7" id="KW-0520">NAD</keyword>
<evidence type="ECO:0000256" key="1">
    <source>
        <dbReference type="ARBA" id="ARBA00005188"/>
    </source>
</evidence>
<dbReference type="STRING" id="266117.Rxyl_2763"/>
<dbReference type="InterPro" id="IPR003694">
    <property type="entry name" value="NAD_synthase"/>
</dbReference>
<accession>Q1ASF1</accession>
<comment type="caution">
    <text evidence="7">Lacks conserved residue(s) required for the propagation of feature annotation.</text>
</comment>
<dbReference type="EMBL" id="CP000386">
    <property type="protein sequence ID" value="ABG05677.1"/>
    <property type="molecule type" value="Genomic_DNA"/>
</dbReference>
<protein>
    <recommendedName>
        <fullName evidence="7 8">Glutamine-dependent NAD(+) synthetase</fullName>
        <ecNumber evidence="7 8">6.3.5.1</ecNumber>
    </recommendedName>
    <alternativeName>
        <fullName evidence="7 8">NAD(+) synthase [glutamine-hydrolyzing]</fullName>
    </alternativeName>
</protein>
<reference evidence="12 13" key="1">
    <citation type="submission" date="2006-06" db="EMBL/GenBank/DDBJ databases">
        <title>Complete sequence of Rubrobacter xylanophilus DSM 9941.</title>
        <authorList>
            <consortium name="US DOE Joint Genome Institute"/>
            <person name="Copeland A."/>
            <person name="Lucas S."/>
            <person name="Lapidus A."/>
            <person name="Barry K."/>
            <person name="Detter J.C."/>
            <person name="Glavina del Rio T."/>
            <person name="Hammon N."/>
            <person name="Israni S."/>
            <person name="Dalin E."/>
            <person name="Tice H."/>
            <person name="Pitluck S."/>
            <person name="Munk A.C."/>
            <person name="Brettin T."/>
            <person name="Bruce D."/>
            <person name="Han C."/>
            <person name="Tapia R."/>
            <person name="Gilna P."/>
            <person name="Schmutz J."/>
            <person name="Larimer F."/>
            <person name="Land M."/>
            <person name="Hauser L."/>
            <person name="Kyrpides N."/>
            <person name="Lykidis A."/>
            <person name="da Costa M.S."/>
            <person name="Rainey F.A."/>
            <person name="Empadinhas N."/>
            <person name="Jolivet E."/>
            <person name="Battista J.R."/>
            <person name="Richardson P."/>
        </authorList>
    </citation>
    <scope>NUCLEOTIDE SEQUENCE [LARGE SCALE GENOMIC DNA]</scope>
    <source>
        <strain evidence="13">DSM 9941 / JCM 11954 / NBRC 16129 / PRD-1</strain>
    </source>
</reference>
<dbReference type="Gene3D" id="3.40.50.620">
    <property type="entry name" value="HUPs"/>
    <property type="match status" value="1"/>
</dbReference>
<dbReference type="EC" id="6.3.5.1" evidence="7 8"/>
<feature type="active site" description="Proton acceptor" evidence="9">
    <location>
        <position position="41"/>
    </location>
</feature>
<evidence type="ECO:0000256" key="8">
    <source>
        <dbReference type="PIRNR" id="PIRNR006630"/>
    </source>
</evidence>
<dbReference type="Pfam" id="PF02540">
    <property type="entry name" value="NAD_synthase"/>
    <property type="match status" value="1"/>
</dbReference>
<feature type="binding site" evidence="7">
    <location>
        <begin position="318"/>
        <end position="325"/>
    </location>
    <ligand>
        <name>ATP</name>
        <dbReference type="ChEBI" id="CHEBI:30616"/>
    </ligand>
</feature>
<evidence type="ECO:0000256" key="4">
    <source>
        <dbReference type="ARBA" id="ARBA00022741"/>
    </source>
</evidence>
<keyword evidence="4 7" id="KW-0547">Nucleotide-binding</keyword>
<sequence length="577" mass="63669">MRVALAQINTTVGDIWGNAERVSGTLERALRGGAELVAFPELALTGYPPEDLLLRPGFVHDNLAALEEVAARVPEGAVAAVGFVDLGTDLFNACAVISGGRVLHRYHKRYLPNYGVFDENRYFREGGGAPVLRLDGTLVGVSVCEDIWYPGGPAREQALAGASVLLNISASPYHRRKGALRERMLSVRASDYGCYVLFCNLVGGQDELVFDGHSVVFDPEGRLLARARQFEEDLLFVDLYPEEALVQRLHESRPRKEELETEPEVVEVPGFRERREPAQSREPRAEELLPEEGEVLEALVLGLRDYFRKNGFSRAVLGLSGGIDSSLTAAVAARALGPENVTGVLMPSRYTSEASNADARAVAKNLGIDVRVIPIGRAFDAYREMLAEVFRGLPEDVTEENIQARIRGNIVMALSNKFGWIALSTGNKSEMSVGYSTLYGDMAGGFSVLKDVPKTLVYRVARYVNEAEGREVIPESVLTKEPSAELRPGQRDVDSLPPYEVLDPILEAYVEDDKGVGEIVAMGFEEEDVRRVVRMVDRAEYKRRQAPVGIKVTTRAFGRDRRMPITNRYSEGRPGLR</sequence>
<dbReference type="Gene3D" id="3.60.110.10">
    <property type="entry name" value="Carbon-nitrogen hydrolase"/>
    <property type="match status" value="1"/>
</dbReference>
<dbReference type="InterPro" id="IPR036526">
    <property type="entry name" value="C-N_Hydrolase_sf"/>
</dbReference>
<dbReference type="eggNOG" id="COG0388">
    <property type="taxonomic scope" value="Bacteria"/>
</dbReference>
<evidence type="ECO:0000256" key="10">
    <source>
        <dbReference type="RuleBase" id="RU003811"/>
    </source>
</evidence>
<feature type="binding site" evidence="7">
    <location>
        <position position="425"/>
    </location>
    <ligand>
        <name>ATP</name>
        <dbReference type="ChEBI" id="CHEBI:30616"/>
    </ligand>
</feature>
<evidence type="ECO:0000256" key="7">
    <source>
        <dbReference type="HAMAP-Rule" id="MF_02090"/>
    </source>
</evidence>
<dbReference type="PROSITE" id="PS00920">
    <property type="entry name" value="NITRIL_CHT_1"/>
    <property type="match status" value="1"/>
</dbReference>
<dbReference type="GO" id="GO:0004359">
    <property type="term" value="F:glutaminase activity"/>
    <property type="evidence" value="ECO:0007669"/>
    <property type="project" value="InterPro"/>
</dbReference>
<feature type="active site" description="Proton acceptor; for glutaminase activity" evidence="7">
    <location>
        <position position="41"/>
    </location>
</feature>
<keyword evidence="3 7" id="KW-0436">Ligase</keyword>
<comment type="similarity">
    <text evidence="2 7 8">In the C-terminal section; belongs to the NAD synthetase family.</text>
</comment>
<dbReference type="CDD" id="cd07570">
    <property type="entry name" value="GAT_Gln-NAD-synth"/>
    <property type="match status" value="1"/>
</dbReference>
<comment type="similarity">
    <text evidence="10">Belongs to the NAD synthetase family.</text>
</comment>
<comment type="pathway">
    <text evidence="1 7 8">Cofactor biosynthesis; NAD(+) biosynthesis; NAD(+) from deamido-NAD(+) (L-Gln route): step 1/1.</text>
</comment>
<dbReference type="AlphaFoldDB" id="Q1ASF1"/>
<dbReference type="GO" id="GO:0008795">
    <property type="term" value="F:NAD+ synthase activity"/>
    <property type="evidence" value="ECO:0007669"/>
    <property type="project" value="UniProtKB-UniRule"/>
</dbReference>
<feature type="domain" description="CN hydrolase" evidence="11">
    <location>
        <begin position="1"/>
        <end position="241"/>
    </location>
</feature>
<dbReference type="UniPathway" id="UPA00253">
    <property type="reaction ID" value="UER00334"/>
</dbReference>
<organism evidence="12 13">
    <name type="scientific">Rubrobacter xylanophilus (strain DSM 9941 / JCM 11954 / NBRC 16129 / PRD-1)</name>
    <dbReference type="NCBI Taxonomy" id="266117"/>
    <lineage>
        <taxon>Bacteria</taxon>
        <taxon>Bacillati</taxon>
        <taxon>Actinomycetota</taxon>
        <taxon>Rubrobacteria</taxon>
        <taxon>Rubrobacterales</taxon>
        <taxon>Rubrobacteraceae</taxon>
        <taxon>Rubrobacter</taxon>
    </lineage>
</organism>
<dbReference type="CDD" id="cd00553">
    <property type="entry name" value="NAD_synthase"/>
    <property type="match status" value="1"/>
</dbReference>
<feature type="binding site" evidence="7">
    <location>
        <position position="114"/>
    </location>
    <ligand>
        <name>L-glutamine</name>
        <dbReference type="ChEBI" id="CHEBI:58359"/>
    </ligand>
</feature>
<dbReference type="PIRSF" id="PIRSF006630">
    <property type="entry name" value="NADS_GAT"/>
    <property type="match status" value="1"/>
</dbReference>
<evidence type="ECO:0000313" key="13">
    <source>
        <dbReference type="Proteomes" id="UP000006637"/>
    </source>
</evidence>
<dbReference type="SUPFAM" id="SSF52402">
    <property type="entry name" value="Adenine nucleotide alpha hydrolases-like"/>
    <property type="match status" value="1"/>
</dbReference>
<dbReference type="FunFam" id="3.40.50.620:FF:000106">
    <property type="entry name" value="Glutamine-dependent NAD(+) synthetase"/>
    <property type="match status" value="1"/>
</dbReference>
<keyword evidence="5 7" id="KW-0067">ATP-binding</keyword>
<dbReference type="Proteomes" id="UP000006637">
    <property type="component" value="Chromosome"/>
</dbReference>
<dbReference type="PhylomeDB" id="Q1ASF1"/>
<dbReference type="NCBIfam" id="TIGR00552">
    <property type="entry name" value="nadE"/>
    <property type="match status" value="1"/>
</dbReference>
<feature type="active site" description="Nucleophile; for glutaminase activity" evidence="7">
    <location>
        <position position="144"/>
    </location>
</feature>
<evidence type="ECO:0000256" key="9">
    <source>
        <dbReference type="PROSITE-ProRule" id="PRU10139"/>
    </source>
</evidence>
<dbReference type="GO" id="GO:0000257">
    <property type="term" value="F:nitrilase activity"/>
    <property type="evidence" value="ECO:0007669"/>
    <property type="project" value="UniProtKB-ARBA"/>
</dbReference>
<dbReference type="Pfam" id="PF00795">
    <property type="entry name" value="CN_hydrolase"/>
    <property type="match status" value="1"/>
</dbReference>
<comment type="function">
    <text evidence="7">Catalyzes the ATP-dependent amidation of deamido-NAD to form NAD. Uses L-glutamine as a nitrogen source.</text>
</comment>
<evidence type="ECO:0000313" key="12">
    <source>
        <dbReference type="EMBL" id="ABG05677.1"/>
    </source>
</evidence>
<dbReference type="PROSITE" id="PS50263">
    <property type="entry name" value="CN_HYDROLASE"/>
    <property type="match status" value="1"/>
</dbReference>
<feature type="binding site" evidence="7">
    <location>
        <position position="430"/>
    </location>
    <ligand>
        <name>deamido-NAD(+)</name>
        <dbReference type="ChEBI" id="CHEBI:58437"/>
        <note>ligand shared between two neighboring subunits</note>
    </ligand>
</feature>
<dbReference type="InterPro" id="IPR000132">
    <property type="entry name" value="Nitrilase/CN_hydratase_CS"/>
</dbReference>
<feature type="binding site" evidence="7">
    <location>
        <position position="177"/>
    </location>
    <ligand>
        <name>L-glutamine</name>
        <dbReference type="ChEBI" id="CHEBI:58359"/>
    </ligand>
</feature>
<dbReference type="GO" id="GO:0005737">
    <property type="term" value="C:cytoplasm"/>
    <property type="evidence" value="ECO:0007669"/>
    <property type="project" value="InterPro"/>
</dbReference>
<feature type="active site" description="For glutaminase activity" evidence="7">
    <location>
        <position position="108"/>
    </location>
</feature>
<feature type="binding site" evidence="7">
    <location>
        <position position="171"/>
    </location>
    <ligand>
        <name>L-glutamine</name>
        <dbReference type="ChEBI" id="CHEBI:58359"/>
    </ligand>
</feature>
<evidence type="ECO:0000256" key="5">
    <source>
        <dbReference type="ARBA" id="ARBA00022840"/>
    </source>
</evidence>
<keyword evidence="13" id="KW-1185">Reference proteome</keyword>